<proteinExistence type="predicted"/>
<dbReference type="OrthoDB" id="9811036at2"/>
<dbReference type="SUPFAM" id="SSF52833">
    <property type="entry name" value="Thioredoxin-like"/>
    <property type="match status" value="1"/>
</dbReference>
<evidence type="ECO:0000313" key="3">
    <source>
        <dbReference type="Proteomes" id="UP000249130"/>
    </source>
</evidence>
<dbReference type="Proteomes" id="UP000249130">
    <property type="component" value="Unassembled WGS sequence"/>
</dbReference>
<comment type="caution">
    <text evidence="2">The sequence shown here is derived from an EMBL/GenBank/DDBJ whole genome shotgun (WGS) entry which is preliminary data.</text>
</comment>
<dbReference type="InterPro" id="IPR041737">
    <property type="entry name" value="SoxW"/>
</dbReference>
<organism evidence="2 3">
    <name type="scientific">Rhodoplanes roseus</name>
    <dbReference type="NCBI Taxonomy" id="29409"/>
    <lineage>
        <taxon>Bacteria</taxon>
        <taxon>Pseudomonadati</taxon>
        <taxon>Pseudomonadota</taxon>
        <taxon>Alphaproteobacteria</taxon>
        <taxon>Hyphomicrobiales</taxon>
        <taxon>Nitrobacteraceae</taxon>
        <taxon>Rhodoplanes</taxon>
    </lineage>
</organism>
<dbReference type="CDD" id="cd02951">
    <property type="entry name" value="SoxW"/>
    <property type="match status" value="1"/>
</dbReference>
<dbReference type="InterPro" id="IPR036249">
    <property type="entry name" value="Thioredoxin-like_sf"/>
</dbReference>
<dbReference type="EMBL" id="NPEX01000100">
    <property type="protein sequence ID" value="RAI43213.1"/>
    <property type="molecule type" value="Genomic_DNA"/>
</dbReference>
<dbReference type="Gene3D" id="3.40.30.10">
    <property type="entry name" value="Glutaredoxin"/>
    <property type="match status" value="1"/>
</dbReference>
<keyword evidence="3" id="KW-1185">Reference proteome</keyword>
<accession>A0A327L025</accession>
<feature type="domain" description="Thioredoxin-like fold" evidence="1">
    <location>
        <begin position="62"/>
        <end position="174"/>
    </location>
</feature>
<sequence>MPSRHPLSRRAVIVGALAGAAIPGFPHGSDAAEITLNEDGLPQVEWFLQSLLELADDVELASRNGKRLAVMWELRGCPYCRETHVRNLGDPAIAAYIRDKFEVLQLNVAGDRKVVDLDGETLTERRLAEKYGVRFTPTFQFFGENVSAVKGKPPREREVARAQGYLEPKHFLALFRFVADKAYEKGSLRDYLRAQGA</sequence>
<evidence type="ECO:0000313" key="2">
    <source>
        <dbReference type="EMBL" id="RAI43213.1"/>
    </source>
</evidence>
<dbReference type="RefSeq" id="WP_111419930.1">
    <property type="nucleotide sequence ID" value="NZ_NPEX01000100.1"/>
</dbReference>
<name>A0A327L025_9BRAD</name>
<gene>
    <name evidence="2" type="ORF">CH341_15525</name>
</gene>
<dbReference type="AlphaFoldDB" id="A0A327L025"/>
<dbReference type="InterPro" id="IPR012336">
    <property type="entry name" value="Thioredoxin-like_fold"/>
</dbReference>
<protein>
    <submittedName>
        <fullName evidence="2">Thioredoxin</fullName>
    </submittedName>
</protein>
<evidence type="ECO:0000259" key="1">
    <source>
        <dbReference type="Pfam" id="PF13098"/>
    </source>
</evidence>
<dbReference type="Pfam" id="PF13098">
    <property type="entry name" value="Thioredoxin_2"/>
    <property type="match status" value="1"/>
</dbReference>
<reference evidence="2 3" key="1">
    <citation type="submission" date="2017-07" db="EMBL/GenBank/DDBJ databases">
        <title>Draft Genome Sequences of Select Purple Nonsulfur Bacteria.</title>
        <authorList>
            <person name="Lasarre B."/>
            <person name="Mckinlay J.B."/>
        </authorList>
    </citation>
    <scope>NUCLEOTIDE SEQUENCE [LARGE SCALE GENOMIC DNA]</scope>
    <source>
        <strain evidence="2 3">DSM 5909</strain>
    </source>
</reference>